<dbReference type="InterPro" id="IPR050987">
    <property type="entry name" value="AtrR-like"/>
</dbReference>
<feature type="compositionally biased region" description="Polar residues" evidence="2">
    <location>
        <begin position="388"/>
        <end position="403"/>
    </location>
</feature>
<dbReference type="InterPro" id="IPR001138">
    <property type="entry name" value="Zn2Cys6_DnaBD"/>
</dbReference>
<organism evidence="4 5">
    <name type="scientific">Viridothelium virens</name>
    <name type="common">Speckled blister lichen</name>
    <name type="synonym">Trypethelium virens</name>
    <dbReference type="NCBI Taxonomy" id="1048519"/>
    <lineage>
        <taxon>Eukaryota</taxon>
        <taxon>Fungi</taxon>
        <taxon>Dikarya</taxon>
        <taxon>Ascomycota</taxon>
        <taxon>Pezizomycotina</taxon>
        <taxon>Dothideomycetes</taxon>
        <taxon>Dothideomycetes incertae sedis</taxon>
        <taxon>Trypetheliales</taxon>
        <taxon>Trypetheliaceae</taxon>
        <taxon>Viridothelium</taxon>
    </lineage>
</organism>
<name>A0A6A6GXX3_VIRVR</name>
<sequence>MAGTSKKEASDSNWTAHDGACNSCRTRKIRCRREKPQCSSCYRDQVECVYSSPPKRVNHVKVLCQNFDDIQDRLITMQGELSSLTAMFKESNIGERRKLDVEGESASVDRVPNNFDDKVPLTTPPTTPGHVVRDGDTLIERYHGPWTPVALCRDFAADLSSHVGNHVEVVGGLLNKMLLDTGTDNSLDFGSRPGQQDTICLPPRQFLSVMLDSFLKQADYATDIFSRESVYEAVERVYKDPSSPTSEPWALCFNLIILLTLGAEHPVHSDDPFVRPILQAAHVAARKPSFFMSQRLVNVQALALLSLLAQQYHNETLGDSMFAQACMLAKTTGLQQAGYGFAPSNLSAGETDERLKVFRSLYIRDRYSTTASGALSWLPNDYSEGRPATTSATQAQGALSSQPHAHAPHWELAKMQDQFHGLLCPASTIEVSTAERPIALARLQQKLKAWSQTHKIPSSTRPSTVDEVSLHLSFLGTRIRALKTDSSSDGACPIPAQVLYDARLSCLLVATSCYHHLNEALTERLDRLLSTSAFTPPEVRPQSSSASSPSSITDPMQRTAPLTPASSSLGQAPISAPLPLHRLTSVFPTAALFVLAKHILGIGSGGTKSPSTSPASQNDEGQQEINEDISLLEALLLCFRNAPPPTSTRGRMDAYGTRVGRITQHLVDIIRAIVGPTDTSLADATGDGDVYTSEPLLAQTSPMLLDASSNAMGLPNLNLYNSGVSPFNLGLAPPSSRSSWTLPTDSVWSSAASMANTNNSSNTSSIAPTPTIPDTPFDISQFLNQMGTSSPAMWDGSQGQADVQLQQQAQSVPERTTTRWRKRPRTEGSRDQDEDTHYRSGVS</sequence>
<feature type="region of interest" description="Disordered" evidence="2">
    <location>
        <begin position="386"/>
        <end position="405"/>
    </location>
</feature>
<accession>A0A6A6GXX3</accession>
<dbReference type="OrthoDB" id="103819at2759"/>
<feature type="domain" description="Zn(2)-C6 fungal-type" evidence="3">
    <location>
        <begin position="20"/>
        <end position="50"/>
    </location>
</feature>
<keyword evidence="1" id="KW-0539">Nucleus</keyword>
<evidence type="ECO:0000259" key="3">
    <source>
        <dbReference type="PROSITE" id="PS50048"/>
    </source>
</evidence>
<dbReference type="SMART" id="SM00066">
    <property type="entry name" value="GAL4"/>
    <property type="match status" value="1"/>
</dbReference>
<dbReference type="PROSITE" id="PS00463">
    <property type="entry name" value="ZN2_CY6_FUNGAL_1"/>
    <property type="match status" value="1"/>
</dbReference>
<protein>
    <recommendedName>
        <fullName evidence="3">Zn(2)-C6 fungal-type domain-containing protein</fullName>
    </recommendedName>
</protein>
<dbReference type="AlphaFoldDB" id="A0A6A6GXX3"/>
<dbReference type="CDD" id="cd12148">
    <property type="entry name" value="fungal_TF_MHR"/>
    <property type="match status" value="1"/>
</dbReference>
<feature type="compositionally biased region" description="Polar residues" evidence="2">
    <location>
        <begin position="781"/>
        <end position="791"/>
    </location>
</feature>
<reference evidence="4" key="1">
    <citation type="journal article" date="2020" name="Stud. Mycol.">
        <title>101 Dothideomycetes genomes: a test case for predicting lifestyles and emergence of pathogens.</title>
        <authorList>
            <person name="Haridas S."/>
            <person name="Albert R."/>
            <person name="Binder M."/>
            <person name="Bloem J."/>
            <person name="Labutti K."/>
            <person name="Salamov A."/>
            <person name="Andreopoulos B."/>
            <person name="Baker S."/>
            <person name="Barry K."/>
            <person name="Bills G."/>
            <person name="Bluhm B."/>
            <person name="Cannon C."/>
            <person name="Castanera R."/>
            <person name="Culley D."/>
            <person name="Daum C."/>
            <person name="Ezra D."/>
            <person name="Gonzalez J."/>
            <person name="Henrissat B."/>
            <person name="Kuo A."/>
            <person name="Liang C."/>
            <person name="Lipzen A."/>
            <person name="Lutzoni F."/>
            <person name="Magnuson J."/>
            <person name="Mondo S."/>
            <person name="Nolan M."/>
            <person name="Ohm R."/>
            <person name="Pangilinan J."/>
            <person name="Park H.-J."/>
            <person name="Ramirez L."/>
            <person name="Alfaro M."/>
            <person name="Sun H."/>
            <person name="Tritt A."/>
            <person name="Yoshinaga Y."/>
            <person name="Zwiers L.-H."/>
            <person name="Turgeon B."/>
            <person name="Goodwin S."/>
            <person name="Spatafora J."/>
            <person name="Crous P."/>
            <person name="Grigoriev I."/>
        </authorList>
    </citation>
    <scope>NUCLEOTIDE SEQUENCE</scope>
    <source>
        <strain evidence="4">Tuck. ex Michener</strain>
    </source>
</reference>
<dbReference type="SUPFAM" id="SSF57701">
    <property type="entry name" value="Zn2/Cys6 DNA-binding domain"/>
    <property type="match status" value="1"/>
</dbReference>
<dbReference type="CDD" id="cd00067">
    <property type="entry name" value="GAL4"/>
    <property type="match status" value="1"/>
</dbReference>
<dbReference type="GO" id="GO:0008270">
    <property type="term" value="F:zinc ion binding"/>
    <property type="evidence" value="ECO:0007669"/>
    <property type="project" value="InterPro"/>
</dbReference>
<dbReference type="Proteomes" id="UP000800092">
    <property type="component" value="Unassembled WGS sequence"/>
</dbReference>
<feature type="region of interest" description="Disordered" evidence="2">
    <location>
        <begin position="754"/>
        <end position="843"/>
    </location>
</feature>
<feature type="compositionally biased region" description="Low complexity" evidence="2">
    <location>
        <begin position="796"/>
        <end position="812"/>
    </location>
</feature>
<proteinExistence type="predicted"/>
<feature type="compositionally biased region" description="Low complexity" evidence="2">
    <location>
        <begin position="754"/>
        <end position="776"/>
    </location>
</feature>
<keyword evidence="5" id="KW-1185">Reference proteome</keyword>
<dbReference type="EMBL" id="ML991839">
    <property type="protein sequence ID" value="KAF2230557.1"/>
    <property type="molecule type" value="Genomic_DNA"/>
</dbReference>
<evidence type="ECO:0000256" key="1">
    <source>
        <dbReference type="ARBA" id="ARBA00023242"/>
    </source>
</evidence>
<dbReference type="GO" id="GO:0000981">
    <property type="term" value="F:DNA-binding transcription factor activity, RNA polymerase II-specific"/>
    <property type="evidence" value="ECO:0007669"/>
    <property type="project" value="InterPro"/>
</dbReference>
<dbReference type="Pfam" id="PF00172">
    <property type="entry name" value="Zn_clus"/>
    <property type="match status" value="1"/>
</dbReference>
<dbReference type="PANTHER" id="PTHR46910:SF33">
    <property type="entry name" value="ZN(II)2CYS6 TRANSCRIPTION FACTOR (EUROFUNG)"/>
    <property type="match status" value="1"/>
</dbReference>
<feature type="region of interest" description="Disordered" evidence="2">
    <location>
        <begin position="533"/>
        <end position="568"/>
    </location>
</feature>
<evidence type="ECO:0000313" key="4">
    <source>
        <dbReference type="EMBL" id="KAF2230557.1"/>
    </source>
</evidence>
<dbReference type="Gene3D" id="4.10.240.10">
    <property type="entry name" value="Zn(2)-C6 fungal-type DNA-binding domain"/>
    <property type="match status" value="1"/>
</dbReference>
<dbReference type="InterPro" id="IPR036864">
    <property type="entry name" value="Zn2-C6_fun-type_DNA-bd_sf"/>
</dbReference>
<dbReference type="PANTHER" id="PTHR46910">
    <property type="entry name" value="TRANSCRIPTION FACTOR PDR1"/>
    <property type="match status" value="1"/>
</dbReference>
<dbReference type="PROSITE" id="PS50048">
    <property type="entry name" value="ZN2_CY6_FUNGAL_2"/>
    <property type="match status" value="1"/>
</dbReference>
<evidence type="ECO:0000313" key="5">
    <source>
        <dbReference type="Proteomes" id="UP000800092"/>
    </source>
</evidence>
<gene>
    <name evidence="4" type="ORF">EV356DRAFT_508464</name>
</gene>
<feature type="compositionally biased region" description="Basic and acidic residues" evidence="2">
    <location>
        <begin position="825"/>
        <end position="843"/>
    </location>
</feature>
<evidence type="ECO:0000256" key="2">
    <source>
        <dbReference type="SAM" id="MobiDB-lite"/>
    </source>
</evidence>